<feature type="transmembrane region" description="Helical" evidence="8">
    <location>
        <begin position="396"/>
        <end position="416"/>
    </location>
</feature>
<accession>A0A7D8Z2X5</accession>
<evidence type="ECO:0000259" key="9">
    <source>
        <dbReference type="Pfam" id="PF03600"/>
    </source>
</evidence>
<feature type="compositionally biased region" description="Low complexity" evidence="7">
    <location>
        <begin position="423"/>
        <end position="451"/>
    </location>
</feature>
<evidence type="ECO:0000313" key="10">
    <source>
        <dbReference type="EMBL" id="TXT09162.1"/>
    </source>
</evidence>
<sequence>MVLFTSFAYISLSLDHTGLLRYLALRVASRAGSPARLYSSLYVLFLALALGVGNDPVVLSGTPFVAYFAASTGLAPQAFAFAQFQAANLASALLVSSNPTNLVLTASFHLSFLQFSAWTALPTVAAGAVLLPVLMLTEGRRLPRRIERAEVDARAALVDPVGAVFGASVFIVTIVLLVALSAVGILEHGAAGVWCVTVPAAVLVLARDVLYDLRRGKGGEAASPPAEKAEGGSPAPAADKVEDDAGGGSAAGVANTTNAPPPPPPTPHPLHAIRAALPTTTGIVSALPLPLLPFAFSMFILVEGLDHTGWVGVWSGWWGAWARATGAAGCIFLMGVVSVLGCNVSLQSNSKSSHTALWHEYRRDSAPLAHPHALDRGRAPFPTRAVRQHPRARRRLEFWCLLVCVGVSVVAVLTPASPPRSPACSGATSSPRSSCTSRSSSLRAATRSRSA</sequence>
<comment type="subcellular location">
    <subcellularLocation>
        <location evidence="1">Cell membrane</location>
        <topology evidence="1">Multi-pass membrane protein</topology>
    </subcellularLocation>
</comment>
<feature type="transmembrane region" description="Helical" evidence="8">
    <location>
        <begin position="115"/>
        <end position="136"/>
    </location>
</feature>
<evidence type="ECO:0000256" key="7">
    <source>
        <dbReference type="SAM" id="MobiDB-lite"/>
    </source>
</evidence>
<dbReference type="EMBL" id="QKWK01000006">
    <property type="protein sequence ID" value="TXT09162.1"/>
    <property type="molecule type" value="Genomic_DNA"/>
</dbReference>
<dbReference type="GO" id="GO:0055085">
    <property type="term" value="P:transmembrane transport"/>
    <property type="evidence" value="ECO:0007669"/>
    <property type="project" value="InterPro"/>
</dbReference>
<feature type="transmembrane region" description="Helical" evidence="8">
    <location>
        <begin position="157"/>
        <end position="185"/>
    </location>
</feature>
<feature type="transmembrane region" description="Helical" evidence="8">
    <location>
        <begin position="35"/>
        <end position="52"/>
    </location>
</feature>
<evidence type="ECO:0000256" key="6">
    <source>
        <dbReference type="ARBA" id="ARBA00023136"/>
    </source>
</evidence>
<keyword evidence="3" id="KW-1003">Cell membrane</keyword>
<protein>
    <recommendedName>
        <fullName evidence="9">Citrate transporter-like domain-containing protein</fullName>
    </recommendedName>
</protein>
<feature type="compositionally biased region" description="Pro residues" evidence="7">
    <location>
        <begin position="259"/>
        <end position="268"/>
    </location>
</feature>
<feature type="region of interest" description="Disordered" evidence="7">
    <location>
        <begin position="218"/>
        <end position="271"/>
    </location>
</feature>
<proteinExistence type="predicted"/>
<dbReference type="InterPro" id="IPR004680">
    <property type="entry name" value="Cit_transptr-like_dom"/>
</dbReference>
<dbReference type="Pfam" id="PF03600">
    <property type="entry name" value="CitMHS"/>
    <property type="match status" value="1"/>
</dbReference>
<feature type="domain" description="Citrate transporter-like" evidence="9">
    <location>
        <begin position="2"/>
        <end position="205"/>
    </location>
</feature>
<dbReference type="OrthoDB" id="442352at2759"/>
<keyword evidence="2" id="KW-0813">Transport</keyword>
<gene>
    <name evidence="10" type="ORF">VHUM_02636</name>
</gene>
<feature type="transmembrane region" description="Helical" evidence="8">
    <location>
        <begin position="321"/>
        <end position="346"/>
    </location>
</feature>
<evidence type="ECO:0000256" key="4">
    <source>
        <dbReference type="ARBA" id="ARBA00022692"/>
    </source>
</evidence>
<evidence type="ECO:0000256" key="5">
    <source>
        <dbReference type="ARBA" id="ARBA00022989"/>
    </source>
</evidence>
<comment type="caution">
    <text evidence="10">The sequence shown here is derived from an EMBL/GenBank/DDBJ whole genome shotgun (WGS) entry which is preliminary data.</text>
</comment>
<evidence type="ECO:0000313" key="11">
    <source>
        <dbReference type="Proteomes" id="UP000473826"/>
    </source>
</evidence>
<evidence type="ECO:0000256" key="2">
    <source>
        <dbReference type="ARBA" id="ARBA00022448"/>
    </source>
</evidence>
<dbReference type="PANTHER" id="PTHR43302">
    <property type="entry name" value="TRANSPORTER ARSB-RELATED"/>
    <property type="match status" value="1"/>
</dbReference>
<feature type="region of interest" description="Disordered" evidence="7">
    <location>
        <begin position="417"/>
        <end position="451"/>
    </location>
</feature>
<dbReference type="GO" id="GO:0005886">
    <property type="term" value="C:plasma membrane"/>
    <property type="evidence" value="ECO:0007669"/>
    <property type="project" value="UniProtKB-SubCell"/>
</dbReference>
<evidence type="ECO:0000256" key="8">
    <source>
        <dbReference type="SAM" id="Phobius"/>
    </source>
</evidence>
<organism evidence="10 11">
    <name type="scientific">Vanrija humicola</name>
    <name type="common">Yeast</name>
    <name type="synonym">Cryptococcus humicola</name>
    <dbReference type="NCBI Taxonomy" id="5417"/>
    <lineage>
        <taxon>Eukaryota</taxon>
        <taxon>Fungi</taxon>
        <taxon>Dikarya</taxon>
        <taxon>Basidiomycota</taxon>
        <taxon>Agaricomycotina</taxon>
        <taxon>Tremellomycetes</taxon>
        <taxon>Trichosporonales</taxon>
        <taxon>Trichosporonaceae</taxon>
        <taxon>Vanrija</taxon>
    </lineage>
</organism>
<feature type="transmembrane region" description="Helical" evidence="8">
    <location>
        <begin position="191"/>
        <end position="210"/>
    </location>
</feature>
<keyword evidence="11" id="KW-1185">Reference proteome</keyword>
<dbReference type="Proteomes" id="UP000473826">
    <property type="component" value="Unassembled WGS sequence"/>
</dbReference>
<name>A0A7D8Z2X5_VANHU</name>
<dbReference type="AlphaFoldDB" id="A0A7D8Z2X5"/>
<evidence type="ECO:0000256" key="3">
    <source>
        <dbReference type="ARBA" id="ARBA00022475"/>
    </source>
</evidence>
<keyword evidence="5 8" id="KW-1133">Transmembrane helix</keyword>
<keyword evidence="6 8" id="KW-0472">Membrane</keyword>
<keyword evidence="4 8" id="KW-0812">Transmembrane</keyword>
<evidence type="ECO:0000256" key="1">
    <source>
        <dbReference type="ARBA" id="ARBA00004651"/>
    </source>
</evidence>
<feature type="transmembrane region" description="Helical" evidence="8">
    <location>
        <begin position="283"/>
        <end position="301"/>
    </location>
</feature>
<reference evidence="10 11" key="1">
    <citation type="journal article" date="2019" name="PLoS Genet.">
        <title>Convergent evolution of linked mating-type loci in basidiomycete fungi.</title>
        <authorList>
            <person name="Sun S."/>
            <person name="Coelho M.A."/>
            <person name="Heitman J."/>
            <person name="Nowrousian M."/>
        </authorList>
    </citation>
    <scope>NUCLEOTIDE SEQUENCE [LARGE SCALE GENOMIC DNA]</scope>
    <source>
        <strain evidence="10 11">CBS 4282</strain>
    </source>
</reference>
<dbReference type="PANTHER" id="PTHR43302:SF5">
    <property type="entry name" value="TRANSPORTER ARSB-RELATED"/>
    <property type="match status" value="1"/>
</dbReference>